<organism evidence="16 17">
    <name type="scientific">Lates calcarifer</name>
    <name type="common">Barramundi</name>
    <name type="synonym">Holocentrus calcarifer</name>
    <dbReference type="NCBI Taxonomy" id="8187"/>
    <lineage>
        <taxon>Eukaryota</taxon>
        <taxon>Metazoa</taxon>
        <taxon>Chordata</taxon>
        <taxon>Craniata</taxon>
        <taxon>Vertebrata</taxon>
        <taxon>Euteleostomi</taxon>
        <taxon>Actinopterygii</taxon>
        <taxon>Neopterygii</taxon>
        <taxon>Teleostei</taxon>
        <taxon>Neoteleostei</taxon>
        <taxon>Acanthomorphata</taxon>
        <taxon>Carangaria</taxon>
        <taxon>Carangaria incertae sedis</taxon>
        <taxon>Centropomidae</taxon>
        <taxon>Lates</taxon>
    </lineage>
</organism>
<dbReference type="Pfam" id="PF07645">
    <property type="entry name" value="EGF_CA"/>
    <property type="match status" value="4"/>
</dbReference>
<dbReference type="InterPro" id="IPR001881">
    <property type="entry name" value="EGF-like_Ca-bd_dom"/>
</dbReference>
<keyword evidence="5 14" id="KW-0732">Signal</keyword>
<dbReference type="PROSITE" id="PS01186">
    <property type="entry name" value="EGF_2"/>
    <property type="match status" value="3"/>
</dbReference>
<comment type="subunit">
    <text evidence="11">Interacts with ITGAL, ITGAM and ITGB2. Interacts with thrombin/F2; this interaction switches the specificity of thrombin from a procoagulant to an anticoagulant and antifibrinolytic protease. Interacts with ANGP1 and ANGP2; these interactions significantly inhibit the generation of activated PC and TAFIa/CPB2 by the thrombin/thrombomodulin complex. Interacts with PF4; this interaction enhances generation of activated protein C. Interacts with HMGB1; this interaction inhibits HMGB1 inflammatory activity.</text>
</comment>
<evidence type="ECO:0000256" key="13">
    <source>
        <dbReference type="SAM" id="MobiDB-lite"/>
    </source>
</evidence>
<evidence type="ECO:0000259" key="15">
    <source>
        <dbReference type="PROSITE" id="PS50026"/>
    </source>
</evidence>
<dbReference type="Gene3D" id="2.10.25.10">
    <property type="entry name" value="Laminin"/>
    <property type="match status" value="8"/>
</dbReference>
<evidence type="ECO:0000313" key="17">
    <source>
        <dbReference type="Proteomes" id="UP000314980"/>
    </source>
</evidence>
<feature type="compositionally biased region" description="Low complexity" evidence="13">
    <location>
        <begin position="363"/>
        <end position="373"/>
    </location>
</feature>
<dbReference type="GO" id="GO:0004888">
    <property type="term" value="F:transmembrane signaling receptor activity"/>
    <property type="evidence" value="ECO:0007669"/>
    <property type="project" value="InterPro"/>
</dbReference>
<sequence>MIPTTRALLICAAFLCGLEEVVLSQHGHCAGNLCFVLLQKPEDFPGEGDSHVCTCRQGYRLARGRKSCVDVDECEERKDLCTGENRECMNTEGGFECTCKDGFVEDDGVCVNNAICEKCEHMLCKKRNGAYRCECREGFSVSAADPTKCNVHCAERDCPADCVYDPDVERIDLQKCYCPDGYIRHNGNDTALCTDINECEMGPQCDHMCENLFGSYRCICHEGFELHQNRSCVDFNDCTDQRQCPGENFRCINTVGGFQCVCKEGYSLSGSLCVDQDECASAPCEHMCDNTPGSYKCSCYDGHIGAFCIDIDECSFFYCDQGCVNTFGSYVCSCNPGFTLVGEYRCVKDDKGTVTDGGMGGKTAATTPDIPTTPSIPPPDPTRQPSGAVQDPAAKFASCKGNIVTCTESHMNPPHTLQIKHT</sequence>
<dbReference type="Pfam" id="PF12662">
    <property type="entry name" value="cEGF"/>
    <property type="match status" value="1"/>
</dbReference>
<dbReference type="AlphaFoldDB" id="A0A4W6CLT8"/>
<keyword evidence="8 12" id="KW-1015">Disulfide bond</keyword>
<name>A0A4W6CLT8_LATCA</name>
<feature type="domain" description="EGF-like" evidence="15">
    <location>
        <begin position="310"/>
        <end position="347"/>
    </location>
</feature>
<evidence type="ECO:0000256" key="6">
    <source>
        <dbReference type="ARBA" id="ARBA00022737"/>
    </source>
</evidence>
<feature type="signal peptide" evidence="14">
    <location>
        <begin position="1"/>
        <end position="24"/>
    </location>
</feature>
<dbReference type="SUPFAM" id="SSF57196">
    <property type="entry name" value="EGF/Laminin"/>
    <property type="match status" value="1"/>
</dbReference>
<feature type="chain" id="PRO_5021406330" description="Thrombomodulin" evidence="14">
    <location>
        <begin position="25"/>
        <end position="422"/>
    </location>
</feature>
<keyword evidence="7" id="KW-0654">Proteoglycan</keyword>
<dbReference type="SMART" id="SM00179">
    <property type="entry name" value="EGF_CA"/>
    <property type="match status" value="6"/>
</dbReference>
<dbReference type="SUPFAM" id="SSF57184">
    <property type="entry name" value="Growth factor receptor domain"/>
    <property type="match status" value="2"/>
</dbReference>
<dbReference type="PANTHER" id="PTHR24039:SF58">
    <property type="entry name" value="EGF-LIKE DOMAIN-CONTAINING PROTEIN"/>
    <property type="match status" value="1"/>
</dbReference>
<evidence type="ECO:0000256" key="7">
    <source>
        <dbReference type="ARBA" id="ARBA00022974"/>
    </source>
</evidence>
<dbReference type="InParanoid" id="A0A4W6CLT8"/>
<evidence type="ECO:0000256" key="3">
    <source>
        <dbReference type="ARBA" id="ARBA00022525"/>
    </source>
</evidence>
<feature type="disulfide bond" evidence="12">
    <location>
        <begin position="199"/>
        <end position="209"/>
    </location>
</feature>
<dbReference type="Proteomes" id="UP000314980">
    <property type="component" value="Unassembled WGS sequence"/>
</dbReference>
<dbReference type="InterPro" id="IPR000742">
    <property type="entry name" value="EGF"/>
</dbReference>
<comment type="caution">
    <text evidence="12">Lacks conserved residue(s) required for the propagation of feature annotation.</text>
</comment>
<reference evidence="16" key="2">
    <citation type="submission" date="2025-08" db="UniProtKB">
        <authorList>
            <consortium name="Ensembl"/>
        </authorList>
    </citation>
    <scope>IDENTIFICATION</scope>
</reference>
<keyword evidence="4 12" id="KW-0245">EGF-like domain</keyword>
<dbReference type="PROSITE" id="PS01187">
    <property type="entry name" value="EGF_CA"/>
    <property type="match status" value="3"/>
</dbReference>
<dbReference type="PROSITE" id="PS50026">
    <property type="entry name" value="EGF_3"/>
    <property type="match status" value="5"/>
</dbReference>
<keyword evidence="3" id="KW-0964">Secreted</keyword>
<evidence type="ECO:0000256" key="12">
    <source>
        <dbReference type="PROSITE-ProRule" id="PRU00076"/>
    </source>
</evidence>
<evidence type="ECO:0000256" key="10">
    <source>
        <dbReference type="ARBA" id="ARBA00045242"/>
    </source>
</evidence>
<evidence type="ECO:0000256" key="4">
    <source>
        <dbReference type="ARBA" id="ARBA00022536"/>
    </source>
</evidence>
<feature type="disulfide bond" evidence="12">
    <location>
        <begin position="299"/>
        <end position="308"/>
    </location>
</feature>
<reference evidence="16" key="3">
    <citation type="submission" date="2025-09" db="UniProtKB">
        <authorList>
            <consortium name="Ensembl"/>
        </authorList>
    </citation>
    <scope>IDENTIFICATION</scope>
</reference>
<dbReference type="SMART" id="SM00181">
    <property type="entry name" value="EGF"/>
    <property type="match status" value="8"/>
</dbReference>
<dbReference type="InterPro" id="IPR013032">
    <property type="entry name" value="EGF-like_CS"/>
</dbReference>
<dbReference type="InterPro" id="IPR018097">
    <property type="entry name" value="EGF_Ca-bd_CS"/>
</dbReference>
<dbReference type="GO" id="GO:0005576">
    <property type="term" value="C:extracellular region"/>
    <property type="evidence" value="ECO:0007669"/>
    <property type="project" value="UniProtKB-SubCell"/>
</dbReference>
<dbReference type="PANTHER" id="PTHR24039">
    <property type="entry name" value="FIBRILLIN-RELATED"/>
    <property type="match status" value="1"/>
</dbReference>
<evidence type="ECO:0000256" key="14">
    <source>
        <dbReference type="SAM" id="SignalP"/>
    </source>
</evidence>
<dbReference type="InterPro" id="IPR000152">
    <property type="entry name" value="EGF-type_Asp/Asn_hydroxyl_site"/>
</dbReference>
<dbReference type="InterPro" id="IPR026823">
    <property type="entry name" value="cEGF"/>
</dbReference>
<dbReference type="InterPro" id="IPR049883">
    <property type="entry name" value="NOTCH1_EGF-like"/>
</dbReference>
<evidence type="ECO:0000256" key="8">
    <source>
        <dbReference type="ARBA" id="ARBA00023157"/>
    </source>
</evidence>
<comment type="subcellular location">
    <subcellularLocation>
        <location evidence="1">Secreted</location>
    </subcellularLocation>
</comment>
<dbReference type="STRING" id="8187.ENSLCAP00010013310"/>
<feature type="domain" description="EGF-like" evidence="15">
    <location>
        <begin position="234"/>
        <end position="274"/>
    </location>
</feature>
<dbReference type="Pfam" id="PF09064">
    <property type="entry name" value="EGF_Tme5"/>
    <property type="match status" value="1"/>
</dbReference>
<feature type="domain" description="EGF-like" evidence="15">
    <location>
        <begin position="275"/>
        <end position="309"/>
    </location>
</feature>
<evidence type="ECO:0000256" key="1">
    <source>
        <dbReference type="ARBA" id="ARBA00004613"/>
    </source>
</evidence>
<dbReference type="InterPro" id="IPR015149">
    <property type="entry name" value="Tme5_EGF-like"/>
</dbReference>
<proteinExistence type="predicted"/>
<dbReference type="GO" id="GO:0016020">
    <property type="term" value="C:membrane"/>
    <property type="evidence" value="ECO:0007669"/>
    <property type="project" value="InterPro"/>
</dbReference>
<reference evidence="17" key="1">
    <citation type="submission" date="2015-09" db="EMBL/GenBank/DDBJ databases">
        <authorList>
            <person name="Sai Rama Sridatta P."/>
        </authorList>
    </citation>
    <scope>NUCLEOTIDE SEQUENCE [LARGE SCALE GENOMIC DNA]</scope>
</reference>
<dbReference type="FunFam" id="2.10.25.10:FF:000014">
    <property type="entry name" value="Latent-transforming growth factor beta-binding protein 3"/>
    <property type="match status" value="1"/>
</dbReference>
<dbReference type="GO" id="GO:0005509">
    <property type="term" value="F:calcium ion binding"/>
    <property type="evidence" value="ECO:0007669"/>
    <property type="project" value="InterPro"/>
</dbReference>
<dbReference type="Pfam" id="PF12661">
    <property type="entry name" value="hEGF"/>
    <property type="match status" value="1"/>
</dbReference>
<keyword evidence="17" id="KW-1185">Reference proteome</keyword>
<dbReference type="PROSITE" id="PS00022">
    <property type="entry name" value="EGF_1"/>
    <property type="match status" value="1"/>
</dbReference>
<protein>
    <recommendedName>
        <fullName evidence="2">Thrombomodulin</fullName>
    </recommendedName>
</protein>
<evidence type="ECO:0000313" key="16">
    <source>
        <dbReference type="Ensembl" id="ENSLCAP00010013310.1"/>
    </source>
</evidence>
<evidence type="ECO:0000256" key="2">
    <source>
        <dbReference type="ARBA" id="ARBA00019822"/>
    </source>
</evidence>
<feature type="domain" description="EGF-like" evidence="15">
    <location>
        <begin position="195"/>
        <end position="233"/>
    </location>
</feature>
<dbReference type="GO" id="GO:0048731">
    <property type="term" value="P:system development"/>
    <property type="evidence" value="ECO:0007669"/>
    <property type="project" value="UniProtKB-ARBA"/>
</dbReference>
<accession>A0A4W6CLT8</accession>
<dbReference type="GeneTree" id="ENSGT00940000165409"/>
<feature type="domain" description="EGF-like" evidence="15">
    <location>
        <begin position="70"/>
        <end position="109"/>
    </location>
</feature>
<evidence type="ECO:0000256" key="9">
    <source>
        <dbReference type="ARBA" id="ARBA00023180"/>
    </source>
</evidence>
<feature type="region of interest" description="Disordered" evidence="13">
    <location>
        <begin position="357"/>
        <end position="392"/>
    </location>
</feature>
<evidence type="ECO:0000256" key="11">
    <source>
        <dbReference type="ARBA" id="ARBA00046453"/>
    </source>
</evidence>
<dbReference type="PROSITE" id="PS00010">
    <property type="entry name" value="ASX_HYDROXYL"/>
    <property type="match status" value="5"/>
</dbReference>
<dbReference type="Ensembl" id="ENSLCAT00010013588.1">
    <property type="protein sequence ID" value="ENSLCAP00010013310.1"/>
    <property type="gene ID" value="ENSLCAG00010006301.1"/>
</dbReference>
<keyword evidence="6" id="KW-0677">Repeat</keyword>
<dbReference type="InterPro" id="IPR009030">
    <property type="entry name" value="Growth_fac_rcpt_cys_sf"/>
</dbReference>
<evidence type="ECO:0000256" key="5">
    <source>
        <dbReference type="ARBA" id="ARBA00022729"/>
    </source>
</evidence>
<comment type="function">
    <text evidence="10">Endothelial cell receptor that plays a critical role in regulating several physiological processes including hemostasis, coagulation, fibrinolysis, inflammation, and angiogenesis. Acts as a cofactor for thrombin activation of protein C/PROC on the surface of vascular endothelial cells leading to initiation of the activated protein C anticoagulant pathway. Also accelerates the activation of the plasma carboxypeptidase B2/CPB2, which catalyzes removal of C-terminal basic amino acids from its substrates including kinins or anaphylatoxins leading to fibrinolysis inhibition. Plays critical protective roles in changing the cleavage specificity of protease-activated receptor 1/PAR1, inhibiting endothelial cell permeability and inflammation. Suppresses inflammation distinctly from its anticoagulant cofactor activity by sequestering HMGB1 thereby preventing it from engaging cellular receptors such as RAGE and contributing to the inflammatory response.</text>
</comment>
<keyword evidence="9" id="KW-0325">Glycoprotein</keyword>